<accession>A0A645ESR0</accession>
<organism evidence="1">
    <name type="scientific">bioreactor metagenome</name>
    <dbReference type="NCBI Taxonomy" id="1076179"/>
    <lineage>
        <taxon>unclassified sequences</taxon>
        <taxon>metagenomes</taxon>
        <taxon>ecological metagenomes</taxon>
    </lineage>
</organism>
<dbReference type="AlphaFoldDB" id="A0A645ESR0"/>
<protein>
    <submittedName>
        <fullName evidence="1">Uncharacterized protein</fullName>
    </submittedName>
</protein>
<sequence>MRTDMAHPRAAAAGNLPGDDALRIGRHLGLHFAGNVEAELFRWRRVGVVVGDAEGAAALLGRQPALLPPGDELADRLIDAFGRAAVLIHGNRRGDEIDDFDLHVSGPFRDTESITLVPRDPIRRFAECGRRFAEDIPEGAGKRFRVFKTGLQRDVDHLHLAIEGQLVAGPPQTQQENVTTDAGADKVGELPVEMEFGKVGDLAQLLQAQVFIEVGLDVIEHFAQSGRIGLRPEFTHRSSSIHGATMREVEAEILTPIALNPHRPPPCRVRLAVAVERGLVALQTFHWLIRIRPRGRPTPCWCCPKPLAGRIATKSN</sequence>
<name>A0A645ESR0_9ZZZZ</name>
<reference evidence="1" key="1">
    <citation type="submission" date="2019-08" db="EMBL/GenBank/DDBJ databases">
        <authorList>
            <person name="Kucharzyk K."/>
            <person name="Murdoch R.W."/>
            <person name="Higgins S."/>
            <person name="Loffler F."/>
        </authorList>
    </citation>
    <scope>NUCLEOTIDE SEQUENCE</scope>
</reference>
<proteinExistence type="predicted"/>
<dbReference type="EMBL" id="VSSQ01049463">
    <property type="protein sequence ID" value="MPN03544.1"/>
    <property type="molecule type" value="Genomic_DNA"/>
</dbReference>
<comment type="caution">
    <text evidence="1">The sequence shown here is derived from an EMBL/GenBank/DDBJ whole genome shotgun (WGS) entry which is preliminary data.</text>
</comment>
<gene>
    <name evidence="1" type="ORF">SDC9_150774</name>
</gene>
<evidence type="ECO:0000313" key="1">
    <source>
        <dbReference type="EMBL" id="MPN03544.1"/>
    </source>
</evidence>